<keyword evidence="2" id="KW-1185">Reference proteome</keyword>
<sequence length="91" mass="9753">MSFDGCWRRPVLLDANGAEFSGDDLVLALSNKDGGAHIDRLNEKTYALVHSNSAGFVRFGNEDAAGEPIADTDLRIGNTQYARPAEQVGSV</sequence>
<evidence type="ECO:0000313" key="1">
    <source>
        <dbReference type="EMBL" id="MEV0366360.1"/>
    </source>
</evidence>
<reference evidence="1 2" key="1">
    <citation type="submission" date="2024-06" db="EMBL/GenBank/DDBJ databases">
        <title>The Natural Products Discovery Center: Release of the First 8490 Sequenced Strains for Exploring Actinobacteria Biosynthetic Diversity.</title>
        <authorList>
            <person name="Kalkreuter E."/>
            <person name="Kautsar S.A."/>
            <person name="Yang D."/>
            <person name="Bader C.D."/>
            <person name="Teijaro C.N."/>
            <person name="Fluegel L."/>
            <person name="Davis C.M."/>
            <person name="Simpson J.R."/>
            <person name="Lauterbach L."/>
            <person name="Steele A.D."/>
            <person name="Gui C."/>
            <person name="Meng S."/>
            <person name="Li G."/>
            <person name="Viehrig K."/>
            <person name="Ye F."/>
            <person name="Su P."/>
            <person name="Kiefer A.F."/>
            <person name="Nichols A."/>
            <person name="Cepeda A.J."/>
            <person name="Yan W."/>
            <person name="Fan B."/>
            <person name="Jiang Y."/>
            <person name="Adhikari A."/>
            <person name="Zheng C.-J."/>
            <person name="Schuster L."/>
            <person name="Cowan T.M."/>
            <person name="Smanski M.J."/>
            <person name="Chevrette M.G."/>
            <person name="De Carvalho L.P.S."/>
            <person name="Shen B."/>
        </authorList>
    </citation>
    <scope>NUCLEOTIDE SEQUENCE [LARGE SCALE GENOMIC DNA]</scope>
    <source>
        <strain evidence="1 2">NPDC050671</strain>
    </source>
</reference>
<name>A0ABV3FFI2_9NOCA</name>
<dbReference type="EMBL" id="JBFAIH010000019">
    <property type="protein sequence ID" value="MEV0366360.1"/>
    <property type="molecule type" value="Genomic_DNA"/>
</dbReference>
<proteinExistence type="predicted"/>
<comment type="caution">
    <text evidence="1">The sequence shown here is derived from an EMBL/GenBank/DDBJ whole genome shotgun (WGS) entry which is preliminary data.</text>
</comment>
<organism evidence="1 2">
    <name type="scientific">Nocardia fusca</name>
    <dbReference type="NCBI Taxonomy" id="941183"/>
    <lineage>
        <taxon>Bacteria</taxon>
        <taxon>Bacillati</taxon>
        <taxon>Actinomycetota</taxon>
        <taxon>Actinomycetes</taxon>
        <taxon>Mycobacteriales</taxon>
        <taxon>Nocardiaceae</taxon>
        <taxon>Nocardia</taxon>
    </lineage>
</organism>
<gene>
    <name evidence="1" type="ORF">AB0H72_27025</name>
</gene>
<protein>
    <submittedName>
        <fullName evidence="1">Uncharacterized protein</fullName>
    </submittedName>
</protein>
<evidence type="ECO:0000313" key="2">
    <source>
        <dbReference type="Proteomes" id="UP001551658"/>
    </source>
</evidence>
<dbReference type="RefSeq" id="WP_357984199.1">
    <property type="nucleotide sequence ID" value="NZ_JBFAIH010000019.1"/>
</dbReference>
<accession>A0ABV3FFI2</accession>
<dbReference type="Proteomes" id="UP001551658">
    <property type="component" value="Unassembled WGS sequence"/>
</dbReference>